<reference evidence="1" key="1">
    <citation type="submission" date="2014-12" db="EMBL/GenBank/DDBJ databases">
        <title>Insight into the proteome of Arion vulgaris.</title>
        <authorList>
            <person name="Aradska J."/>
            <person name="Bulat T."/>
            <person name="Smidak R."/>
            <person name="Sarate P."/>
            <person name="Gangsoo J."/>
            <person name="Sialana F."/>
            <person name="Bilban M."/>
            <person name="Lubec G."/>
        </authorList>
    </citation>
    <scope>NUCLEOTIDE SEQUENCE</scope>
    <source>
        <tissue evidence="1">Skin</tissue>
    </source>
</reference>
<feature type="non-terminal residue" evidence="1">
    <location>
        <position position="71"/>
    </location>
</feature>
<dbReference type="EMBL" id="HACG01005948">
    <property type="protein sequence ID" value="CEK52813.1"/>
    <property type="molecule type" value="Transcribed_RNA"/>
</dbReference>
<evidence type="ECO:0000313" key="1">
    <source>
        <dbReference type="EMBL" id="CEK52813.1"/>
    </source>
</evidence>
<feature type="non-terminal residue" evidence="1">
    <location>
        <position position="1"/>
    </location>
</feature>
<dbReference type="AlphaFoldDB" id="A0A0B6Y9L6"/>
<organism evidence="1">
    <name type="scientific">Arion vulgaris</name>
    <dbReference type="NCBI Taxonomy" id="1028688"/>
    <lineage>
        <taxon>Eukaryota</taxon>
        <taxon>Metazoa</taxon>
        <taxon>Spiralia</taxon>
        <taxon>Lophotrochozoa</taxon>
        <taxon>Mollusca</taxon>
        <taxon>Gastropoda</taxon>
        <taxon>Heterobranchia</taxon>
        <taxon>Euthyneura</taxon>
        <taxon>Panpulmonata</taxon>
        <taxon>Eupulmonata</taxon>
        <taxon>Stylommatophora</taxon>
        <taxon>Helicina</taxon>
        <taxon>Arionoidea</taxon>
        <taxon>Arionidae</taxon>
        <taxon>Arion</taxon>
    </lineage>
</organism>
<name>A0A0B6Y9L6_9EUPU</name>
<accession>A0A0B6Y9L6</accession>
<protein>
    <submittedName>
        <fullName evidence="1">Uncharacterized protein</fullName>
    </submittedName>
</protein>
<sequence>GVEGSSNEVWKERCQVFTWIDELGESHALIRPSEEIKRRLMEMLLHSCTTDIQCSSGQAIAAETENAIKLM</sequence>
<proteinExistence type="predicted"/>
<gene>
    <name evidence="1" type="primary">ORF18115</name>
</gene>